<organism evidence="1 2">
    <name type="scientific">Thalassotalea castellviae</name>
    <dbReference type="NCBI Taxonomy" id="3075612"/>
    <lineage>
        <taxon>Bacteria</taxon>
        <taxon>Pseudomonadati</taxon>
        <taxon>Pseudomonadota</taxon>
        <taxon>Gammaproteobacteria</taxon>
        <taxon>Alteromonadales</taxon>
        <taxon>Colwelliaceae</taxon>
        <taxon>Thalassotalea</taxon>
    </lineage>
</organism>
<evidence type="ECO:0000313" key="2">
    <source>
        <dbReference type="Proteomes" id="UP001266357"/>
    </source>
</evidence>
<sequence length="92" mass="10986">MNSHEFKYAPQITYFYDGYIYPFIGNATLKDLIEMKDKMKDSPNFSYYNKDARNTHFAHQECVFECIRILFSNPDPSYAIAKLEEKYKQFTT</sequence>
<accession>A0ABU3A2B3</accession>
<gene>
    <name evidence="1" type="ORF">RM573_11960</name>
</gene>
<proteinExistence type="predicted"/>
<dbReference type="EMBL" id="JAVRIF010000006">
    <property type="protein sequence ID" value="MDT0604312.1"/>
    <property type="molecule type" value="Genomic_DNA"/>
</dbReference>
<reference evidence="1 2" key="1">
    <citation type="submission" date="2023-09" db="EMBL/GenBank/DDBJ databases">
        <authorList>
            <person name="Rey-Velasco X."/>
        </authorList>
    </citation>
    <scope>NUCLEOTIDE SEQUENCE [LARGE SCALE GENOMIC DNA]</scope>
    <source>
        <strain evidence="1 2">W431</strain>
    </source>
</reference>
<dbReference type="RefSeq" id="WP_311582138.1">
    <property type="nucleotide sequence ID" value="NZ_JAVRIF010000006.1"/>
</dbReference>
<dbReference type="Proteomes" id="UP001266357">
    <property type="component" value="Unassembled WGS sequence"/>
</dbReference>
<keyword evidence="2" id="KW-1185">Reference proteome</keyword>
<comment type="caution">
    <text evidence="1">The sequence shown here is derived from an EMBL/GenBank/DDBJ whole genome shotgun (WGS) entry which is preliminary data.</text>
</comment>
<name>A0ABU3A2B3_9GAMM</name>
<evidence type="ECO:0000313" key="1">
    <source>
        <dbReference type="EMBL" id="MDT0604312.1"/>
    </source>
</evidence>
<protein>
    <submittedName>
        <fullName evidence="1">Uncharacterized protein</fullName>
    </submittedName>
</protein>